<dbReference type="PANTHER" id="PTHR22916">
    <property type="entry name" value="GLYCOSYLTRANSFERASE"/>
    <property type="match status" value="1"/>
</dbReference>
<comment type="caution">
    <text evidence="2">The sequence shown here is derived from an EMBL/GenBank/DDBJ whole genome shotgun (WGS) entry which is preliminary data.</text>
</comment>
<name>A0ABT4UHA1_9BACT</name>
<evidence type="ECO:0000313" key="3">
    <source>
        <dbReference type="Proteomes" id="UP001210231"/>
    </source>
</evidence>
<dbReference type="PANTHER" id="PTHR22916:SF65">
    <property type="entry name" value="SLR1065 PROTEIN"/>
    <property type="match status" value="1"/>
</dbReference>
<dbReference type="InterPro" id="IPR001173">
    <property type="entry name" value="Glyco_trans_2-like"/>
</dbReference>
<dbReference type="Proteomes" id="UP001210231">
    <property type="component" value="Unassembled WGS sequence"/>
</dbReference>
<evidence type="ECO:0000313" key="2">
    <source>
        <dbReference type="EMBL" id="MDA3614194.1"/>
    </source>
</evidence>
<sequence>MSNIENLFSKNEFPWVTPNKHQWDTEKSYPKLSVIVPSYNQDVFLEETLLSIINQNYPDLELIVIDGGSTDNSVSIIKQYETHIAYWVSEKDRGQSHAINKGLEIATGEWVAWMNSDDCYLEGALYYIFNEIDYHQYDFLHGSCSSGISIKNRNCVIQEKNYKKAPFQLLLFFLAVKYIIPSQSVFIRKSILAKSGFIDEHLHYVMDMEWFYRIYKQTDRRFFYKNAICFYRHHVNAKSTKDVDLVKEESKAVAYSKWPDLNVWQRFILKRLIRDEQGLSSFVHYPDNQTIKKAIHTFFKYPVSALYNKHYWSVLKRVVIARS</sequence>
<gene>
    <name evidence="2" type="ORF">O3P16_05205</name>
</gene>
<dbReference type="CDD" id="cd06433">
    <property type="entry name" value="GT_2_WfgS_like"/>
    <property type="match status" value="1"/>
</dbReference>
<dbReference type="InterPro" id="IPR029044">
    <property type="entry name" value="Nucleotide-diphossugar_trans"/>
</dbReference>
<dbReference type="EMBL" id="JAQGEF010000004">
    <property type="protein sequence ID" value="MDA3614194.1"/>
    <property type="molecule type" value="Genomic_DNA"/>
</dbReference>
<accession>A0ABT4UHA1</accession>
<dbReference type="Gene3D" id="3.90.550.10">
    <property type="entry name" value="Spore Coat Polysaccharide Biosynthesis Protein SpsA, Chain A"/>
    <property type="match status" value="1"/>
</dbReference>
<dbReference type="Pfam" id="PF00535">
    <property type="entry name" value="Glycos_transf_2"/>
    <property type="match status" value="1"/>
</dbReference>
<dbReference type="RefSeq" id="WP_407030517.1">
    <property type="nucleotide sequence ID" value="NZ_JAQGEF010000004.1"/>
</dbReference>
<evidence type="ECO:0000259" key="1">
    <source>
        <dbReference type="Pfam" id="PF00535"/>
    </source>
</evidence>
<feature type="domain" description="Glycosyltransferase 2-like" evidence="1">
    <location>
        <begin position="33"/>
        <end position="189"/>
    </location>
</feature>
<proteinExistence type="predicted"/>
<organism evidence="2 3">
    <name type="scientific">Polluticaenibacter yanchengensis</name>
    <dbReference type="NCBI Taxonomy" id="3014562"/>
    <lineage>
        <taxon>Bacteria</taxon>
        <taxon>Pseudomonadati</taxon>
        <taxon>Bacteroidota</taxon>
        <taxon>Chitinophagia</taxon>
        <taxon>Chitinophagales</taxon>
        <taxon>Chitinophagaceae</taxon>
        <taxon>Polluticaenibacter</taxon>
    </lineage>
</organism>
<reference evidence="2 3" key="1">
    <citation type="submission" date="2022-12" db="EMBL/GenBank/DDBJ databases">
        <title>Chitinophagaceae gen. sp. nov., a new member of the family Chitinophagaceae, isolated from soil in a chemical factory.</title>
        <authorList>
            <person name="Ke Z."/>
        </authorList>
    </citation>
    <scope>NUCLEOTIDE SEQUENCE [LARGE SCALE GENOMIC DNA]</scope>
    <source>
        <strain evidence="2 3">LY-5</strain>
    </source>
</reference>
<protein>
    <submittedName>
        <fullName evidence="2">Glycosyltransferase family 2 protein</fullName>
    </submittedName>
</protein>
<keyword evidence="3" id="KW-1185">Reference proteome</keyword>
<dbReference type="SUPFAM" id="SSF53448">
    <property type="entry name" value="Nucleotide-diphospho-sugar transferases"/>
    <property type="match status" value="1"/>
</dbReference>